<dbReference type="FunFam" id="1.10.630.10:FF:000018">
    <property type="entry name" value="Cytochrome P450 monooxygenase"/>
    <property type="match status" value="1"/>
</dbReference>
<dbReference type="PANTHER" id="PTHR46696">
    <property type="entry name" value="P450, PUTATIVE (EUROFUNG)-RELATED"/>
    <property type="match status" value="1"/>
</dbReference>
<keyword evidence="6 7" id="KW-0503">Monooxygenase</keyword>
<gene>
    <name evidence="8" type="ORF">KDA_55370</name>
</gene>
<dbReference type="OrthoDB" id="141712at2"/>
<sequence>MSHTSEYPAFPFEAPDQRLSCPVEYERLRQECPVARVSLPFGGDAYLLTKHQDIVKAYTDSKSGMIQASDGDVPRFQPGRTIGTEEGSLFTVSDERHNQIRRVVTRAFTVKYASGLQPRVAEVTNTLIDKMERKGPPADLLNDYAIQTPMTVICELLGVPEQNEALFRQWGHVLVSTTDLTQQEKDALRDKVIAFLHPIIQQAQKHPDNTVFGLLAQAHELGDHMLTETEMFMFAAGLIGAGFETVSTTFTNMAYLVLSQPALIQQLKQRVDDPQRMSLAIEELLRVTPIGNTGRPRITRDVLTFGDTTIPQGEVLILASQSGNFDEEIFPHAKDIDFYRTTNPTLTFGRGIHACLGQQLARMELQTLWSTLLTRLPDVHLAVSPADVPWRSTGTSTIGPIQLPVTW</sequence>
<dbReference type="InterPro" id="IPR036396">
    <property type="entry name" value="Cyt_P450_sf"/>
</dbReference>
<evidence type="ECO:0000256" key="7">
    <source>
        <dbReference type="RuleBase" id="RU000461"/>
    </source>
</evidence>
<evidence type="ECO:0000256" key="2">
    <source>
        <dbReference type="ARBA" id="ARBA00022617"/>
    </source>
</evidence>
<dbReference type="InterPro" id="IPR017972">
    <property type="entry name" value="Cyt_P450_CS"/>
</dbReference>
<dbReference type="GO" id="GO:0020037">
    <property type="term" value="F:heme binding"/>
    <property type="evidence" value="ECO:0007669"/>
    <property type="project" value="InterPro"/>
</dbReference>
<evidence type="ECO:0000313" key="9">
    <source>
        <dbReference type="Proteomes" id="UP000287171"/>
    </source>
</evidence>
<dbReference type="Pfam" id="PF00067">
    <property type="entry name" value="p450"/>
    <property type="match status" value="1"/>
</dbReference>
<accession>A0A402BF81</accession>
<dbReference type="GO" id="GO:0004497">
    <property type="term" value="F:monooxygenase activity"/>
    <property type="evidence" value="ECO:0007669"/>
    <property type="project" value="UniProtKB-KW"/>
</dbReference>
<dbReference type="Proteomes" id="UP000287171">
    <property type="component" value="Unassembled WGS sequence"/>
</dbReference>
<organism evidence="8 9">
    <name type="scientific">Dictyobacter alpinus</name>
    <dbReference type="NCBI Taxonomy" id="2014873"/>
    <lineage>
        <taxon>Bacteria</taxon>
        <taxon>Bacillati</taxon>
        <taxon>Chloroflexota</taxon>
        <taxon>Ktedonobacteria</taxon>
        <taxon>Ktedonobacterales</taxon>
        <taxon>Dictyobacteraceae</taxon>
        <taxon>Dictyobacter</taxon>
    </lineage>
</organism>
<comment type="caution">
    <text evidence="8">The sequence shown here is derived from an EMBL/GenBank/DDBJ whole genome shotgun (WGS) entry which is preliminary data.</text>
</comment>
<dbReference type="EMBL" id="BIFT01000002">
    <property type="protein sequence ID" value="GCE30053.1"/>
    <property type="molecule type" value="Genomic_DNA"/>
</dbReference>
<dbReference type="PROSITE" id="PS00086">
    <property type="entry name" value="CYTOCHROME_P450"/>
    <property type="match status" value="1"/>
</dbReference>
<dbReference type="AlphaFoldDB" id="A0A402BF81"/>
<keyword evidence="5 7" id="KW-0408">Iron</keyword>
<dbReference type="InterPro" id="IPR002397">
    <property type="entry name" value="Cyt_P450_B"/>
</dbReference>
<comment type="similarity">
    <text evidence="1 7">Belongs to the cytochrome P450 family.</text>
</comment>
<dbReference type="InterPro" id="IPR001128">
    <property type="entry name" value="Cyt_P450"/>
</dbReference>
<dbReference type="GO" id="GO:0016705">
    <property type="term" value="F:oxidoreductase activity, acting on paired donors, with incorporation or reduction of molecular oxygen"/>
    <property type="evidence" value="ECO:0007669"/>
    <property type="project" value="InterPro"/>
</dbReference>
<dbReference type="PRINTS" id="PR00359">
    <property type="entry name" value="BP450"/>
</dbReference>
<evidence type="ECO:0000256" key="4">
    <source>
        <dbReference type="ARBA" id="ARBA00023002"/>
    </source>
</evidence>
<protein>
    <submittedName>
        <fullName evidence="8">Cytochrome P450</fullName>
    </submittedName>
</protein>
<evidence type="ECO:0000313" key="8">
    <source>
        <dbReference type="EMBL" id="GCE30053.1"/>
    </source>
</evidence>
<name>A0A402BF81_9CHLR</name>
<reference evidence="9" key="1">
    <citation type="submission" date="2018-12" db="EMBL/GenBank/DDBJ databases">
        <title>Tengunoibacter tsumagoiensis gen. nov., sp. nov., Dictyobacter kobayashii sp. nov., D. alpinus sp. nov., and D. joshuensis sp. nov. and description of Dictyobacteraceae fam. nov. within the order Ktedonobacterales isolated from Tengu-no-mugimeshi.</title>
        <authorList>
            <person name="Wang C.M."/>
            <person name="Zheng Y."/>
            <person name="Sakai Y."/>
            <person name="Toyoda A."/>
            <person name="Minakuchi Y."/>
            <person name="Abe K."/>
            <person name="Yokota A."/>
            <person name="Yabe S."/>
        </authorList>
    </citation>
    <scope>NUCLEOTIDE SEQUENCE [LARGE SCALE GENOMIC DNA]</scope>
    <source>
        <strain evidence="9">Uno16</strain>
    </source>
</reference>
<keyword evidence="9" id="KW-1185">Reference proteome</keyword>
<dbReference type="PRINTS" id="PR00385">
    <property type="entry name" value="P450"/>
</dbReference>
<dbReference type="RefSeq" id="WP_126630217.1">
    <property type="nucleotide sequence ID" value="NZ_BIFT01000002.1"/>
</dbReference>
<keyword evidence="4 7" id="KW-0560">Oxidoreductase</keyword>
<evidence type="ECO:0000256" key="1">
    <source>
        <dbReference type="ARBA" id="ARBA00010617"/>
    </source>
</evidence>
<proteinExistence type="inferred from homology"/>
<evidence type="ECO:0000256" key="5">
    <source>
        <dbReference type="ARBA" id="ARBA00023004"/>
    </source>
</evidence>
<keyword evidence="2 7" id="KW-0349">Heme</keyword>
<keyword evidence="3 7" id="KW-0479">Metal-binding</keyword>
<dbReference type="Gene3D" id="1.10.630.10">
    <property type="entry name" value="Cytochrome P450"/>
    <property type="match status" value="1"/>
</dbReference>
<dbReference type="GO" id="GO:0005506">
    <property type="term" value="F:iron ion binding"/>
    <property type="evidence" value="ECO:0007669"/>
    <property type="project" value="InterPro"/>
</dbReference>
<dbReference type="PANTHER" id="PTHR46696:SF1">
    <property type="entry name" value="CYTOCHROME P450 YJIB-RELATED"/>
    <property type="match status" value="1"/>
</dbReference>
<evidence type="ECO:0000256" key="6">
    <source>
        <dbReference type="ARBA" id="ARBA00023033"/>
    </source>
</evidence>
<dbReference type="SUPFAM" id="SSF48264">
    <property type="entry name" value="Cytochrome P450"/>
    <property type="match status" value="1"/>
</dbReference>
<evidence type="ECO:0000256" key="3">
    <source>
        <dbReference type="ARBA" id="ARBA00022723"/>
    </source>
</evidence>